<accession>A0A9X7F3S5</accession>
<reference evidence="2" key="1">
    <citation type="submission" date="2017-12" db="EMBL/GenBank/DDBJ databases">
        <title>Phylogenetic diversity of female urinary microbiome.</title>
        <authorList>
            <person name="Thomas-White K."/>
            <person name="Wolfe A.J."/>
        </authorList>
    </citation>
    <scope>NUCLEOTIDE SEQUENCE [LARGE SCALE GENOMIC DNA]</scope>
    <source>
        <strain evidence="2">UMB0023</strain>
    </source>
</reference>
<reference evidence="1 2" key="2">
    <citation type="submission" date="2023-10" db="EMBL/GenBank/DDBJ databases">
        <authorList>
            <person name="Choi B."/>
        </authorList>
    </citation>
    <scope>NUCLEOTIDE SEQUENCE [LARGE SCALE GENOMIC DNA]</scope>
    <source>
        <strain evidence="1 2">UMB0023</strain>
    </source>
</reference>
<dbReference type="EMBL" id="CP136962">
    <property type="protein sequence ID" value="WOS97758.1"/>
    <property type="molecule type" value="Genomic_DNA"/>
</dbReference>
<dbReference type="InterPro" id="IPR002475">
    <property type="entry name" value="Bcl2-like"/>
</dbReference>
<protein>
    <submittedName>
        <fullName evidence="1">Uncharacterized protein</fullName>
    </submittedName>
</protein>
<evidence type="ECO:0000313" key="2">
    <source>
        <dbReference type="Proteomes" id="UP000234781"/>
    </source>
</evidence>
<dbReference type="AlphaFoldDB" id="A0A9X7F3S5"/>
<keyword evidence="2" id="KW-1185">Reference proteome</keyword>
<name>A0A9X7F3S5_NEIPE</name>
<dbReference type="Proteomes" id="UP000234781">
    <property type="component" value="Chromosome"/>
</dbReference>
<organism evidence="1 2">
    <name type="scientific">Neisseria perflava</name>
    <dbReference type="NCBI Taxonomy" id="33053"/>
    <lineage>
        <taxon>Bacteria</taxon>
        <taxon>Pseudomonadati</taxon>
        <taxon>Pseudomonadota</taxon>
        <taxon>Betaproteobacteria</taxon>
        <taxon>Neisseriales</taxon>
        <taxon>Neisseriaceae</taxon>
        <taxon>Neisseria</taxon>
    </lineage>
</organism>
<evidence type="ECO:0000313" key="1">
    <source>
        <dbReference type="EMBL" id="WOS97758.1"/>
    </source>
</evidence>
<gene>
    <name evidence="1" type="ORF">CYJ98_009305</name>
</gene>
<dbReference type="PROSITE" id="PS50062">
    <property type="entry name" value="BCL2_FAMILY"/>
    <property type="match status" value="1"/>
</dbReference>
<dbReference type="RefSeq" id="WP_101755639.1">
    <property type="nucleotide sequence ID" value="NZ_CP136962.1"/>
</dbReference>
<proteinExistence type="predicted"/>
<sequence length="370" mass="43182">MSQISENRWQLEREREIREAARKARETEINQTTEIYLRRYEQQLNDLENSDLAEFALQNIATIRTEIQRVRHMNAYDGRNRSFAIGRLVQAIRYEAQENKRVAEEHQRLLREEAERAAERLRAEIENVWIQETSNWENKQARNLAFKPLAIVRKRITEENLSIADIKSAIREIKQSAEQQAEEIRKNFAKTVQDEVAQTQKSDLLKFIETANLPQSESERLKQKIEQENQKDLTEIIQEAHQIEDTVIENEAVRKEMVKAVYQSLKQAGFTVLPPVKQGVGEDSVVVIQASRPQGNQAKFRVRLDGAVRYEFDNYKGQRCKEDMQKVLPKLSEVYGVNLSDERVLWENPDDEHADAKPINPTHTAKSHLR</sequence>